<gene>
    <name evidence="1" type="ORF">V5F89_10975</name>
</gene>
<name>A0ABZ2D4V5_9SPHN</name>
<dbReference type="RefSeq" id="WP_338445683.1">
    <property type="nucleotide sequence ID" value="NZ_CP144918.1"/>
</dbReference>
<accession>A0ABZ2D4V5</accession>
<keyword evidence="2" id="KW-1185">Reference proteome</keyword>
<proteinExistence type="predicted"/>
<organism evidence="1 2">
    <name type="scientific">Pelagerythrobacter marensis</name>
    <dbReference type="NCBI Taxonomy" id="543877"/>
    <lineage>
        <taxon>Bacteria</taxon>
        <taxon>Pseudomonadati</taxon>
        <taxon>Pseudomonadota</taxon>
        <taxon>Alphaproteobacteria</taxon>
        <taxon>Sphingomonadales</taxon>
        <taxon>Erythrobacteraceae</taxon>
        <taxon>Pelagerythrobacter</taxon>
    </lineage>
</organism>
<evidence type="ECO:0000313" key="1">
    <source>
        <dbReference type="EMBL" id="WWA46787.1"/>
    </source>
</evidence>
<reference evidence="1 2" key="1">
    <citation type="submission" date="2024-02" db="EMBL/GenBank/DDBJ databases">
        <title>The whole genome sequence of five bacterial samples isolated from Abu Dhabi Sabkha-shore region.</title>
        <authorList>
            <person name="Sudalaimuthuasari N."/>
            <person name="Sarfraz B."/>
            <person name="Tuyisabe J.D."/>
            <person name="Mugisha Ntwali L.D.M."/>
            <person name="Ali A.I.A.A."/>
            <person name="Almansoori S.Z.A."/>
            <person name="Alajami H.S.A."/>
            <person name="Almeqbaali A.A.S."/>
            <person name="Kundu B."/>
            <person name="Saeed E.E."/>
            <person name="Sukumarinath V."/>
            <person name="Mishra A.K."/>
            <person name="Hazzouri K.M."/>
            <person name="Almaskari R."/>
            <person name="Sharma A.K."/>
            <person name="Amiri K.M.A."/>
        </authorList>
    </citation>
    <scope>NUCLEOTIDE SEQUENCE [LARGE SCALE GENOMIC DNA]</scope>
    <source>
        <strain evidence="2">kcgeb_sd</strain>
    </source>
</reference>
<dbReference type="EMBL" id="CP144918">
    <property type="protein sequence ID" value="WWA46787.1"/>
    <property type="molecule type" value="Genomic_DNA"/>
</dbReference>
<sequence>MALTATPPYDASFAEWSRYEELCGPIDLEIGIPELVRNGDLCPHQDHLILSEPTEDALAMLDRRRAAIGQLQLDLRSDEGLLDWLAAHPWLTEPEGHVEKIVEAPEMLSAVLVLLASAKRIFIILGAPFSNKREAAGVVLATPPAALRASTAFEPLMRISRSFTRTSLISSRYKSDAGQAGRGAAYPARVAPASRSSLAWLPARPR</sequence>
<dbReference type="Proteomes" id="UP001335183">
    <property type="component" value="Chromosome"/>
</dbReference>
<evidence type="ECO:0000313" key="2">
    <source>
        <dbReference type="Proteomes" id="UP001335183"/>
    </source>
</evidence>
<protein>
    <submittedName>
        <fullName evidence="1">Uncharacterized protein</fullName>
    </submittedName>
</protein>